<dbReference type="SUPFAM" id="SSF53335">
    <property type="entry name" value="S-adenosyl-L-methionine-dependent methyltransferases"/>
    <property type="match status" value="1"/>
</dbReference>
<evidence type="ECO:0000313" key="2">
    <source>
        <dbReference type="Proteomes" id="UP000005798"/>
    </source>
</evidence>
<dbReference type="AlphaFoldDB" id="B0N8L1"/>
<gene>
    <name evidence="1" type="ORF">CLORAM_02945</name>
</gene>
<sequence length="158" mass="18691">MEQEKMILDVCCGSKIFWFNKHHKNTIYMDIRDEEYDVYDKHIAVHPDVIADFRSIPFEDNRFNLVVFDPPHLRWAGKKSIMKAQYGQLGKYWEDDLKFGFDECMRVLKCGGVLVFKWNEIQIDLKKILSVLDAEPLFGHKSGKAAKTHWLCFMKLEE</sequence>
<protein>
    <submittedName>
        <fullName evidence="1">Uncharacterized protein</fullName>
    </submittedName>
</protein>
<evidence type="ECO:0000313" key="1">
    <source>
        <dbReference type="EMBL" id="EDS18149.1"/>
    </source>
</evidence>
<dbReference type="Proteomes" id="UP000005798">
    <property type="component" value="Unassembled WGS sequence"/>
</dbReference>
<reference evidence="1" key="2">
    <citation type="submission" date="2014-06" db="EMBL/GenBank/DDBJ databases">
        <title>Draft genome sequence of Clostridium ramosum(DSM 1402).</title>
        <authorList>
            <person name="Sudarsanam P."/>
            <person name="Ley R."/>
            <person name="Guruge J."/>
            <person name="Turnbaugh P.J."/>
            <person name="Mahowald M."/>
            <person name="Liep D."/>
            <person name="Gordon J."/>
        </authorList>
    </citation>
    <scope>NUCLEOTIDE SEQUENCE</scope>
    <source>
        <strain evidence="1">DSM 1402</strain>
    </source>
</reference>
<dbReference type="InterPro" id="IPR029063">
    <property type="entry name" value="SAM-dependent_MTases_sf"/>
</dbReference>
<proteinExistence type="predicted"/>
<dbReference type="HOGENOM" id="CLU_114151_0_0_9"/>
<dbReference type="EMBL" id="ABFX02000008">
    <property type="protein sequence ID" value="EDS18149.1"/>
    <property type="molecule type" value="Genomic_DNA"/>
</dbReference>
<organism evidence="1 2">
    <name type="scientific">Thomasclavelia ramosa DSM 1402</name>
    <dbReference type="NCBI Taxonomy" id="445974"/>
    <lineage>
        <taxon>Bacteria</taxon>
        <taxon>Bacillati</taxon>
        <taxon>Bacillota</taxon>
        <taxon>Erysipelotrichia</taxon>
        <taxon>Erysipelotrichales</taxon>
        <taxon>Coprobacillaceae</taxon>
        <taxon>Thomasclavelia</taxon>
    </lineage>
</organism>
<dbReference type="Gene3D" id="3.40.50.150">
    <property type="entry name" value="Vaccinia Virus protein VP39"/>
    <property type="match status" value="1"/>
</dbReference>
<keyword evidence="2" id="KW-1185">Reference proteome</keyword>
<name>B0N8L1_9FIRM</name>
<dbReference type="eggNOG" id="COG1041">
    <property type="taxonomic scope" value="Bacteria"/>
</dbReference>
<reference evidence="1" key="1">
    <citation type="submission" date="2007-11" db="EMBL/GenBank/DDBJ databases">
        <authorList>
            <person name="Fulton L."/>
            <person name="Clifton S."/>
            <person name="Fulton B."/>
            <person name="Xu J."/>
            <person name="Minx P."/>
            <person name="Pepin K.H."/>
            <person name="Johnson M."/>
            <person name="Thiruvilangam P."/>
            <person name="Bhonagiri V."/>
            <person name="Nash W.E."/>
            <person name="Mardis E.R."/>
            <person name="Wilson R.K."/>
        </authorList>
    </citation>
    <scope>NUCLEOTIDE SEQUENCE [LARGE SCALE GENOMIC DNA]</scope>
    <source>
        <strain evidence="1">DSM 1402</strain>
    </source>
</reference>
<dbReference type="RefSeq" id="WP_003539132.1">
    <property type="nucleotide sequence ID" value="NZ_CP036346.1"/>
</dbReference>
<comment type="caution">
    <text evidence="1">The sequence shown here is derived from an EMBL/GenBank/DDBJ whole genome shotgun (WGS) entry which is preliminary data.</text>
</comment>
<accession>B0N8L1</accession>